<dbReference type="InterPro" id="IPR045035">
    <property type="entry name" value="YSL-like"/>
</dbReference>
<feature type="transmembrane region" description="Helical" evidence="6">
    <location>
        <begin position="133"/>
        <end position="153"/>
    </location>
</feature>
<feature type="transmembrane region" description="Helical" evidence="6">
    <location>
        <begin position="376"/>
        <end position="402"/>
    </location>
</feature>
<dbReference type="PANTHER" id="PTHR31645:SF0">
    <property type="entry name" value="OLIGOPEPTIDE TRANSPORTER YGL114W-RELATED"/>
    <property type="match status" value="1"/>
</dbReference>
<feature type="transmembrane region" description="Helical" evidence="6">
    <location>
        <begin position="288"/>
        <end position="308"/>
    </location>
</feature>
<dbReference type="PANTHER" id="PTHR31645">
    <property type="entry name" value="OLIGOPEPTIDE TRANSPORTER YGL114W-RELATED"/>
    <property type="match status" value="1"/>
</dbReference>
<accession>A9KE71</accession>
<dbReference type="NCBIfam" id="TIGR00728">
    <property type="entry name" value="OPT_sfam"/>
    <property type="match status" value="1"/>
</dbReference>
<reference evidence="7 8" key="1">
    <citation type="journal article" date="2009" name="Infect. Immun.">
        <title>Comparative genomics reveal extensive transposon-mediated genomic plasticity and diversity among potential effector proteins within the genus Coxiella.</title>
        <authorList>
            <person name="Beare P.A."/>
            <person name="Unsworth N."/>
            <person name="Andoh M."/>
            <person name="Voth D.E."/>
            <person name="Omsland A."/>
            <person name="Gilk S.D."/>
            <person name="Williams K.P."/>
            <person name="Sobral B.W."/>
            <person name="Kupko J.J.III."/>
            <person name="Porcella S.F."/>
            <person name="Samuel J.E."/>
            <person name="Heinzen R.A."/>
        </authorList>
    </citation>
    <scope>NUCLEOTIDE SEQUENCE [LARGE SCALE GENOMIC DNA]</scope>
    <source>
        <strain evidence="7 8">Dugway 5J108-111</strain>
    </source>
</reference>
<evidence type="ECO:0000256" key="4">
    <source>
        <dbReference type="ARBA" id="ARBA00022989"/>
    </source>
</evidence>
<dbReference type="NCBIfam" id="TIGR00733">
    <property type="entry name" value="OPT family oligopeptide transporter"/>
    <property type="match status" value="1"/>
</dbReference>
<evidence type="ECO:0000256" key="2">
    <source>
        <dbReference type="ARBA" id="ARBA00022448"/>
    </source>
</evidence>
<comment type="subcellular location">
    <subcellularLocation>
        <location evidence="1">Membrane</location>
        <topology evidence="1">Multi-pass membrane protein</topology>
    </subcellularLocation>
</comment>
<dbReference type="KEGG" id="cbd:CBUD_1229"/>
<feature type="transmembrane region" description="Helical" evidence="6">
    <location>
        <begin position="343"/>
        <end position="364"/>
    </location>
</feature>
<name>A9KE71_COXBN</name>
<evidence type="ECO:0000256" key="1">
    <source>
        <dbReference type="ARBA" id="ARBA00004141"/>
    </source>
</evidence>
<evidence type="ECO:0000256" key="3">
    <source>
        <dbReference type="ARBA" id="ARBA00022692"/>
    </source>
</evidence>
<dbReference type="InterPro" id="IPR004813">
    <property type="entry name" value="OPT"/>
</dbReference>
<evidence type="ECO:0000256" key="6">
    <source>
        <dbReference type="SAM" id="Phobius"/>
    </source>
</evidence>
<feature type="transmembrane region" description="Helical" evidence="6">
    <location>
        <begin position="248"/>
        <end position="268"/>
    </location>
</feature>
<dbReference type="HOGENOM" id="CLU_018238_0_0_6"/>
<keyword evidence="5 6" id="KW-0472">Membrane</keyword>
<feature type="transmembrane region" description="Helical" evidence="6">
    <location>
        <begin position="482"/>
        <end position="503"/>
    </location>
</feature>
<gene>
    <name evidence="7" type="ordered locus">CBUD_1229</name>
</gene>
<feature type="transmembrane region" description="Helical" evidence="6">
    <location>
        <begin position="72"/>
        <end position="89"/>
    </location>
</feature>
<feature type="transmembrane region" description="Helical" evidence="6">
    <location>
        <begin position="110"/>
        <end position="127"/>
    </location>
</feature>
<dbReference type="EMBL" id="CP000733">
    <property type="protein sequence ID" value="ABS76530.2"/>
    <property type="molecule type" value="Genomic_DNA"/>
</dbReference>
<keyword evidence="2" id="KW-0813">Transport</keyword>
<feature type="transmembrane region" description="Helical" evidence="6">
    <location>
        <begin position="46"/>
        <end position="66"/>
    </location>
</feature>
<feature type="transmembrane region" description="Helical" evidence="6">
    <location>
        <begin position="626"/>
        <end position="651"/>
    </location>
</feature>
<dbReference type="RefSeq" id="WP_011996980.1">
    <property type="nucleotide sequence ID" value="NC_009727.1"/>
</dbReference>
<feature type="transmembrane region" description="Helical" evidence="6">
    <location>
        <begin position="184"/>
        <end position="202"/>
    </location>
</feature>
<evidence type="ECO:0000313" key="7">
    <source>
        <dbReference type="EMBL" id="ABS76530.2"/>
    </source>
</evidence>
<feature type="transmembrane region" description="Helical" evidence="6">
    <location>
        <begin position="439"/>
        <end position="461"/>
    </location>
</feature>
<sequence>MLLKCGNDTLNRLIHVRTFLVKNPENLDSEPLIPASTSLPEFTFKAIVLSILLAIVLSAANAYLALKIGTTISASIPASVLALGILRFFKQHNVLESNLVQTAASAGEGVAAALAYVLPAMIFLRIWNGFPYWETLIIAVLGGLLGVLFAAILRRVMLNLPVLRFPEGTAIGNLLKISVKGKGGLKLLANGGVVGGIIAFAQTGLKIVSDNLQLWTFTGKTVFGFGWGFTPAVLASGYIVGFEVAVSFLIGVTLGWVIILPLIGLYYGLPANATSAYDAATQLWDAHLRFVGVGTMLVGGLWTLLNLLKPIIKGVHLSFVNFRKKLGETSGQRLRIEADIPPVWIIVGVLALIGFSFFYIFYYFREANFLGSGNFLAFVAFVSIIYILVVGFLLATISSYVCGLVGSSNNPLSGLLITAILLLAFLFLLIFHVHGSVQAHRVASAVIIIATVLAGIGSIAGENIQDLKAGRMVGATPWRQQVMMGVGVIVSALIIGPVLQLLFNAYGMGGVYPRPGMDPSQMLAAPQSALMAAVARGVLTRHLNWDMVIVGAFVAVIIIILDEFLKRRNFRVPALAVGLAIYLPPEVIMPVVVGGMISLLVKKPWQRKRRSAEQEQELVHSHQRGVLMACGMVAGSALIGVILAIPFVIMGTANALSIVTPRFAPIADVLGVIVFLALCAWFYYVGRKR</sequence>
<dbReference type="GO" id="GO:0016020">
    <property type="term" value="C:membrane"/>
    <property type="evidence" value="ECO:0007669"/>
    <property type="project" value="UniProtKB-SubCell"/>
</dbReference>
<feature type="transmembrane region" description="Helical" evidence="6">
    <location>
        <begin position="414"/>
        <end position="433"/>
    </location>
</feature>
<feature type="transmembrane region" description="Helical" evidence="6">
    <location>
        <begin position="544"/>
        <end position="561"/>
    </location>
</feature>
<keyword evidence="3 6" id="KW-0812">Transmembrane</keyword>
<feature type="transmembrane region" description="Helical" evidence="6">
    <location>
        <begin position="222"/>
        <end position="241"/>
    </location>
</feature>
<dbReference type="Proteomes" id="UP000008555">
    <property type="component" value="Chromosome"/>
</dbReference>
<feature type="transmembrane region" description="Helical" evidence="6">
    <location>
        <begin position="663"/>
        <end position="685"/>
    </location>
</feature>
<keyword evidence="4 6" id="KW-1133">Transmembrane helix</keyword>
<proteinExistence type="predicted"/>
<protein>
    <submittedName>
        <fullName evidence="7">Oligopeptide transporter</fullName>
    </submittedName>
</protein>
<dbReference type="GO" id="GO:0035673">
    <property type="term" value="F:oligopeptide transmembrane transporter activity"/>
    <property type="evidence" value="ECO:0007669"/>
    <property type="project" value="InterPro"/>
</dbReference>
<feature type="transmembrane region" description="Helical" evidence="6">
    <location>
        <begin position="581"/>
        <end position="601"/>
    </location>
</feature>
<dbReference type="InterPro" id="IPR004814">
    <property type="entry name" value="Oligopep_transpt"/>
</dbReference>
<evidence type="ECO:0000256" key="5">
    <source>
        <dbReference type="ARBA" id="ARBA00023136"/>
    </source>
</evidence>
<dbReference type="AlphaFoldDB" id="A9KE71"/>
<evidence type="ECO:0000313" key="8">
    <source>
        <dbReference type="Proteomes" id="UP000008555"/>
    </source>
</evidence>
<organism evidence="7 8">
    <name type="scientific">Coxiella burnetii (strain Dugway 5J108-111)</name>
    <dbReference type="NCBI Taxonomy" id="434922"/>
    <lineage>
        <taxon>Bacteria</taxon>
        <taxon>Pseudomonadati</taxon>
        <taxon>Pseudomonadota</taxon>
        <taxon>Gammaproteobacteria</taxon>
        <taxon>Legionellales</taxon>
        <taxon>Coxiellaceae</taxon>
        <taxon>Coxiella</taxon>
    </lineage>
</organism>
<dbReference type="Pfam" id="PF03169">
    <property type="entry name" value="OPT"/>
    <property type="match status" value="1"/>
</dbReference>